<comment type="caution">
    <text evidence="3">The sequence shown here is derived from an EMBL/GenBank/DDBJ whole genome shotgun (WGS) entry which is preliminary data.</text>
</comment>
<feature type="coiled-coil region" evidence="1">
    <location>
        <begin position="423"/>
        <end position="500"/>
    </location>
</feature>
<name>A0A8S1BQL2_9INSE</name>
<reference evidence="3 4" key="1">
    <citation type="submission" date="2020-04" db="EMBL/GenBank/DDBJ databases">
        <authorList>
            <person name="Alioto T."/>
            <person name="Alioto T."/>
            <person name="Gomez Garrido J."/>
        </authorList>
    </citation>
    <scope>NUCLEOTIDE SEQUENCE [LARGE SCALE GENOMIC DNA]</scope>
</reference>
<proteinExistence type="predicted"/>
<evidence type="ECO:0008006" key="5">
    <source>
        <dbReference type="Google" id="ProtNLM"/>
    </source>
</evidence>
<keyword evidence="4" id="KW-1185">Reference proteome</keyword>
<evidence type="ECO:0000256" key="2">
    <source>
        <dbReference type="SAM" id="MobiDB-lite"/>
    </source>
</evidence>
<dbReference type="OrthoDB" id="10254988at2759"/>
<accession>A0A8S1BQL2</accession>
<evidence type="ECO:0000313" key="3">
    <source>
        <dbReference type="EMBL" id="CAB3359353.1"/>
    </source>
</evidence>
<evidence type="ECO:0000256" key="1">
    <source>
        <dbReference type="SAM" id="Coils"/>
    </source>
</evidence>
<feature type="region of interest" description="Disordered" evidence="2">
    <location>
        <begin position="1"/>
        <end position="32"/>
    </location>
</feature>
<protein>
    <recommendedName>
        <fullName evidence="5">UBZ4-type domain-containing protein</fullName>
    </recommendedName>
</protein>
<keyword evidence="1" id="KW-0175">Coiled coil</keyword>
<feature type="compositionally biased region" description="Basic and acidic residues" evidence="2">
    <location>
        <begin position="224"/>
        <end position="250"/>
    </location>
</feature>
<dbReference type="AlphaFoldDB" id="A0A8S1BQL2"/>
<dbReference type="EMBL" id="CADEPI010000001">
    <property type="protein sequence ID" value="CAB3359353.1"/>
    <property type="molecule type" value="Genomic_DNA"/>
</dbReference>
<evidence type="ECO:0000313" key="4">
    <source>
        <dbReference type="Proteomes" id="UP000494165"/>
    </source>
</evidence>
<sequence>MMDSNNIDQDVGIDEQYPTYPPASQNEDSASIGILEEDPDYDLLDDCIDMNEIMAHGSEIREQLHKVIAEKDINMRDSMQQLLENQRKFLEYSCQALAPAFKANGQNWTRVNGEMINLKGENEALKREVIEAEAKISKQEKKEKEQVDILESKIKELKSENETLEQKLIVMKRQMDEEQSKVAEVKSLRDENDNLEFALSAARSELSQLMSQAGDLESNLSQQKKQEDEALKQKLSEAESKFNQQMDRENEKIKELESDKMKLMSQVEELESNLSQQKIQEDETLKQKLSEAESKFNQQMIKENEKIQELESDKLKLMSQVKGLEFNLSQQKIQESELVSQLAEKIKQKKKELADKTISIHQKDEEIKILRDSINEMQVNLKKKDTSLTLEKIKLTDAENENAKLTGLLASREKTEQKGSSVLKQLEATVQELKSKLNDAERKIVQEEMRVGTLEKQIWCGLKVEAYRAELDKNTGVSNKEALEEKLRAIMTEHQCLIEEADTLLKQGVPDSKHQENNHDMLHLLQVIAEGQFFSARVSQEENGDLEVYEDAQEVPLSRDNNHPVPVPRRINPYMEIAQVNEEENDMDIGIQQQLLEDIVRQQLPQDELIVECPMCFVSFLQIDLQDHVDNCYNIIDDDYDSIA</sequence>
<organism evidence="3 4">
    <name type="scientific">Cloeon dipterum</name>
    <dbReference type="NCBI Taxonomy" id="197152"/>
    <lineage>
        <taxon>Eukaryota</taxon>
        <taxon>Metazoa</taxon>
        <taxon>Ecdysozoa</taxon>
        <taxon>Arthropoda</taxon>
        <taxon>Hexapoda</taxon>
        <taxon>Insecta</taxon>
        <taxon>Pterygota</taxon>
        <taxon>Palaeoptera</taxon>
        <taxon>Ephemeroptera</taxon>
        <taxon>Pisciforma</taxon>
        <taxon>Baetidae</taxon>
        <taxon>Cloeon</taxon>
    </lineage>
</organism>
<dbReference type="Proteomes" id="UP000494165">
    <property type="component" value="Unassembled WGS sequence"/>
</dbReference>
<feature type="region of interest" description="Disordered" evidence="2">
    <location>
        <begin position="212"/>
        <end position="250"/>
    </location>
</feature>
<gene>
    <name evidence="3" type="ORF">CLODIP_2_CD05310</name>
</gene>